<evidence type="ECO:0000313" key="9">
    <source>
        <dbReference type="EMBL" id="QHT63245.1"/>
    </source>
</evidence>
<keyword evidence="5" id="KW-0175">Coiled coil</keyword>
<dbReference type="SMART" id="SM00342">
    <property type="entry name" value="HTH_ARAC"/>
    <property type="match status" value="1"/>
</dbReference>
<keyword evidence="4" id="KW-0597">Phosphoprotein</keyword>
<dbReference type="SMART" id="SM00448">
    <property type="entry name" value="REC"/>
    <property type="match status" value="1"/>
</dbReference>
<gene>
    <name evidence="9" type="ORF">GXP70_26980</name>
</gene>
<accession>A0A6C0G784</accession>
<evidence type="ECO:0000256" key="1">
    <source>
        <dbReference type="ARBA" id="ARBA00023015"/>
    </source>
</evidence>
<dbReference type="SUPFAM" id="SSF46689">
    <property type="entry name" value="Homeodomain-like"/>
    <property type="match status" value="2"/>
</dbReference>
<dbReference type="GO" id="GO:0043565">
    <property type="term" value="F:sequence-specific DNA binding"/>
    <property type="evidence" value="ECO:0007669"/>
    <property type="project" value="InterPro"/>
</dbReference>
<feature type="region of interest" description="Disordered" evidence="6">
    <location>
        <begin position="183"/>
        <end position="264"/>
    </location>
</feature>
<dbReference type="InterPro" id="IPR018060">
    <property type="entry name" value="HTH_AraC"/>
</dbReference>
<protein>
    <submittedName>
        <fullName evidence="9">Response regulator</fullName>
    </submittedName>
</protein>
<feature type="compositionally biased region" description="Polar residues" evidence="6">
    <location>
        <begin position="217"/>
        <end position="235"/>
    </location>
</feature>
<keyword evidence="10" id="KW-1185">Reference proteome</keyword>
<feature type="modified residue" description="4-aspartylphosphate" evidence="4">
    <location>
        <position position="53"/>
    </location>
</feature>
<dbReference type="GO" id="GO:0003700">
    <property type="term" value="F:DNA-binding transcription factor activity"/>
    <property type="evidence" value="ECO:0007669"/>
    <property type="project" value="InterPro"/>
</dbReference>
<feature type="domain" description="HTH araC/xylS-type" evidence="7">
    <location>
        <begin position="512"/>
        <end position="610"/>
    </location>
</feature>
<dbReference type="KEGG" id="plyc:GXP70_26980"/>
<evidence type="ECO:0000256" key="5">
    <source>
        <dbReference type="SAM" id="Coils"/>
    </source>
</evidence>
<dbReference type="PANTHER" id="PTHR43280:SF2">
    <property type="entry name" value="HTH-TYPE TRANSCRIPTIONAL REGULATOR EXSA"/>
    <property type="match status" value="1"/>
</dbReference>
<dbReference type="InterPro" id="IPR001789">
    <property type="entry name" value="Sig_transdc_resp-reg_receiver"/>
</dbReference>
<evidence type="ECO:0000256" key="4">
    <source>
        <dbReference type="PROSITE-ProRule" id="PRU00169"/>
    </source>
</evidence>
<dbReference type="Gene3D" id="3.40.50.2300">
    <property type="match status" value="1"/>
</dbReference>
<keyword evidence="2" id="KW-0238">DNA-binding</keyword>
<proteinExistence type="predicted"/>
<dbReference type="PROSITE" id="PS01124">
    <property type="entry name" value="HTH_ARAC_FAMILY_2"/>
    <property type="match status" value="1"/>
</dbReference>
<dbReference type="Gene3D" id="1.10.10.60">
    <property type="entry name" value="Homeodomain-like"/>
    <property type="match status" value="2"/>
</dbReference>
<name>A0A6C0G784_9BACL</name>
<dbReference type="Pfam" id="PF12833">
    <property type="entry name" value="HTH_18"/>
    <property type="match status" value="1"/>
</dbReference>
<feature type="compositionally biased region" description="Polar residues" evidence="6">
    <location>
        <begin position="245"/>
        <end position="259"/>
    </location>
</feature>
<evidence type="ECO:0000259" key="7">
    <source>
        <dbReference type="PROSITE" id="PS01124"/>
    </source>
</evidence>
<evidence type="ECO:0000256" key="3">
    <source>
        <dbReference type="ARBA" id="ARBA00023163"/>
    </source>
</evidence>
<evidence type="ECO:0000256" key="2">
    <source>
        <dbReference type="ARBA" id="ARBA00023125"/>
    </source>
</evidence>
<feature type="domain" description="Response regulatory" evidence="8">
    <location>
        <begin position="2"/>
        <end position="118"/>
    </location>
</feature>
<dbReference type="Pfam" id="PF00072">
    <property type="entry name" value="Response_reg"/>
    <property type="match status" value="1"/>
</dbReference>
<dbReference type="PROSITE" id="PS00041">
    <property type="entry name" value="HTH_ARAC_FAMILY_1"/>
    <property type="match status" value="1"/>
</dbReference>
<dbReference type="PANTHER" id="PTHR43280">
    <property type="entry name" value="ARAC-FAMILY TRANSCRIPTIONAL REGULATOR"/>
    <property type="match status" value="1"/>
</dbReference>
<keyword evidence="3" id="KW-0804">Transcription</keyword>
<dbReference type="SUPFAM" id="SSF52172">
    <property type="entry name" value="CheY-like"/>
    <property type="match status" value="1"/>
</dbReference>
<dbReference type="AlphaFoldDB" id="A0A6C0G784"/>
<dbReference type="InterPro" id="IPR020449">
    <property type="entry name" value="Tscrpt_reg_AraC-type_HTH"/>
</dbReference>
<evidence type="ECO:0000259" key="8">
    <source>
        <dbReference type="PROSITE" id="PS50110"/>
    </source>
</evidence>
<evidence type="ECO:0000313" key="10">
    <source>
        <dbReference type="Proteomes" id="UP000476064"/>
    </source>
</evidence>
<dbReference type="InterPro" id="IPR018062">
    <property type="entry name" value="HTH_AraC-typ_CS"/>
</dbReference>
<sequence>MHILIVDDEPRHLRGMAAMIQSMRPLARVSTAKDGESALACVRSERPDVVLSDIQMPNMNGLAFLKLAAAEGLPAKIVMVSAYDLFEYAQTAIRHGAFDYLLKPIDADKVEVLLERLERQLEAERKEWGESDELKLRFALASPAYRDRLLHLWLSGEMPAEGRAELAEWPLLREATALVLTEAGSSADAAGEPDATNAPDVPAVPEAERSPGGSNVPDATSDPNALESASASNIPNAPDAPSFSDGPNFSDAPSASNIPNAPDAQYAGSPEALLRSLVGQLERSVVAFGPACTFALQTEPGQRSRLVTALCLRQPITQVLQDELRAALQALSASLRPGIALSHGIGIVTAGLASDRAADAADIPQLYRQAQAALAHAFHDEWQGAVSGAALTPVAAPVFGLDGEQLFEALQEPTMASAEGLLRSAFRQLAAGGHTDPKLMKDYAALTVMKIKSRTRDVVDRRIGSILADTALFEIPACAGSGTLLDLLLLRLSDVHLSLTARKQGRSEQIVEQCLAWIQEHYRDDLTLEQAAERFHFNASYFSTLIKSWTGRSFSDHLTEARMRQAKELLAAGQLKIYEIAERCGYRDTKYFTRMFKKQVGLSPEAYKRIPSQQDGNEARP</sequence>
<dbReference type="CDD" id="cd17536">
    <property type="entry name" value="REC_YesN-like"/>
    <property type="match status" value="1"/>
</dbReference>
<dbReference type="GO" id="GO:0000160">
    <property type="term" value="P:phosphorelay signal transduction system"/>
    <property type="evidence" value="ECO:0007669"/>
    <property type="project" value="InterPro"/>
</dbReference>
<dbReference type="Proteomes" id="UP000476064">
    <property type="component" value="Chromosome"/>
</dbReference>
<dbReference type="EMBL" id="CP048209">
    <property type="protein sequence ID" value="QHT63245.1"/>
    <property type="molecule type" value="Genomic_DNA"/>
</dbReference>
<dbReference type="PROSITE" id="PS50110">
    <property type="entry name" value="RESPONSE_REGULATORY"/>
    <property type="match status" value="1"/>
</dbReference>
<organism evidence="9 10">
    <name type="scientific">Paenibacillus lycopersici</name>
    <dbReference type="NCBI Taxonomy" id="2704462"/>
    <lineage>
        <taxon>Bacteria</taxon>
        <taxon>Bacillati</taxon>
        <taxon>Bacillota</taxon>
        <taxon>Bacilli</taxon>
        <taxon>Bacillales</taxon>
        <taxon>Paenibacillaceae</taxon>
        <taxon>Paenibacillus</taxon>
    </lineage>
</organism>
<reference evidence="9 10" key="1">
    <citation type="submission" date="2020-01" db="EMBL/GenBank/DDBJ databases">
        <title>Paenibacillus sp. nov., isolated from tomato rhizosphere.</title>
        <authorList>
            <person name="Weon H.-Y."/>
            <person name="Lee S.A."/>
        </authorList>
    </citation>
    <scope>NUCLEOTIDE SEQUENCE [LARGE SCALE GENOMIC DNA]</scope>
    <source>
        <strain evidence="9 10">12200R-189</strain>
    </source>
</reference>
<dbReference type="InterPro" id="IPR011006">
    <property type="entry name" value="CheY-like_superfamily"/>
</dbReference>
<keyword evidence="1" id="KW-0805">Transcription regulation</keyword>
<dbReference type="InterPro" id="IPR009057">
    <property type="entry name" value="Homeodomain-like_sf"/>
</dbReference>
<feature type="coiled-coil region" evidence="5">
    <location>
        <begin position="107"/>
        <end position="134"/>
    </location>
</feature>
<dbReference type="RefSeq" id="WP_162359675.1">
    <property type="nucleotide sequence ID" value="NZ_CP048209.1"/>
</dbReference>
<dbReference type="PRINTS" id="PR00032">
    <property type="entry name" value="HTHARAC"/>
</dbReference>
<evidence type="ECO:0000256" key="6">
    <source>
        <dbReference type="SAM" id="MobiDB-lite"/>
    </source>
</evidence>